<dbReference type="InterPro" id="IPR023614">
    <property type="entry name" value="Porin_dom_sf"/>
</dbReference>
<feature type="signal peptide" evidence="1">
    <location>
        <begin position="1"/>
        <end position="24"/>
    </location>
</feature>
<name>A0A7W6JQU8_9SPHN</name>
<proteinExistence type="predicted"/>
<dbReference type="EMBL" id="JACIEH010000001">
    <property type="protein sequence ID" value="MBB4097798.1"/>
    <property type="molecule type" value="Genomic_DNA"/>
</dbReference>
<comment type="caution">
    <text evidence="2">The sequence shown here is derived from an EMBL/GenBank/DDBJ whole genome shotgun (WGS) entry which is preliminary data.</text>
</comment>
<protein>
    <recommendedName>
        <fullName evidence="4">Porin</fullName>
    </recommendedName>
</protein>
<keyword evidence="1" id="KW-0732">Signal</keyword>
<evidence type="ECO:0000256" key="1">
    <source>
        <dbReference type="SAM" id="SignalP"/>
    </source>
</evidence>
<gene>
    <name evidence="2" type="ORF">GGR46_001331</name>
</gene>
<feature type="chain" id="PRO_5030663665" description="Porin" evidence="1">
    <location>
        <begin position="25"/>
        <end position="246"/>
    </location>
</feature>
<dbReference type="Pfam" id="PF09694">
    <property type="entry name" value="Gcw_chp"/>
    <property type="match status" value="1"/>
</dbReference>
<dbReference type="InterPro" id="IPR010239">
    <property type="entry name" value="CHP02001"/>
</dbReference>
<accession>A0A7W6JQU8</accession>
<dbReference type="RefSeq" id="WP_183995733.1">
    <property type="nucleotide sequence ID" value="NZ_JACIEH010000001.1"/>
</dbReference>
<dbReference type="Gene3D" id="2.40.160.10">
    <property type="entry name" value="Porin"/>
    <property type="match status" value="1"/>
</dbReference>
<evidence type="ECO:0000313" key="3">
    <source>
        <dbReference type="Proteomes" id="UP000557392"/>
    </source>
</evidence>
<dbReference type="Proteomes" id="UP000557392">
    <property type="component" value="Unassembled WGS sequence"/>
</dbReference>
<dbReference type="AlphaFoldDB" id="A0A7W6JQU8"/>
<organism evidence="2 3">
    <name type="scientific">Sphingomonas kyeonggiensis</name>
    <dbReference type="NCBI Taxonomy" id="1268553"/>
    <lineage>
        <taxon>Bacteria</taxon>
        <taxon>Pseudomonadati</taxon>
        <taxon>Pseudomonadota</taxon>
        <taxon>Alphaproteobacteria</taxon>
        <taxon>Sphingomonadales</taxon>
        <taxon>Sphingomonadaceae</taxon>
        <taxon>Sphingomonas</taxon>
    </lineage>
</organism>
<evidence type="ECO:0000313" key="2">
    <source>
        <dbReference type="EMBL" id="MBB4097798.1"/>
    </source>
</evidence>
<keyword evidence="3" id="KW-1185">Reference proteome</keyword>
<evidence type="ECO:0008006" key="4">
    <source>
        <dbReference type="Google" id="ProtNLM"/>
    </source>
</evidence>
<sequence>MRVTCSILLPVAAIASVVGGAARAQDLSGGVELATDESRRGLSWSGGRVAASADAQVSVGIVDASARITSTRNSPRHAGADAVADLELGVTTDAGPFRLRGHVTAHLFTGARERMDYVELGARGSYSLGPLQLGAGAVYAPDQSAIGGDNLYVFASANAGIPTTPLSVSATLGRSSGNADDAVRAARLRPLGSYTDWRLGVEYNRFPFTIGLDYVGTDFARRSTASPFADLGNSGDRILGRIRVAF</sequence>
<reference evidence="2 3" key="1">
    <citation type="submission" date="2020-08" db="EMBL/GenBank/DDBJ databases">
        <title>Genomic Encyclopedia of Type Strains, Phase IV (KMG-IV): sequencing the most valuable type-strain genomes for metagenomic binning, comparative biology and taxonomic classification.</title>
        <authorList>
            <person name="Goeker M."/>
        </authorList>
    </citation>
    <scope>NUCLEOTIDE SEQUENCE [LARGE SCALE GENOMIC DNA]</scope>
    <source>
        <strain evidence="2 3">DSM 101806</strain>
    </source>
</reference>